<reference evidence="2" key="1">
    <citation type="submission" date="2025-08" db="UniProtKB">
        <authorList>
            <consortium name="RefSeq"/>
        </authorList>
    </citation>
    <scope>IDENTIFICATION</scope>
</reference>
<dbReference type="PANTHER" id="PTHR48237:SF1">
    <property type="entry name" value="SPC97_SPC98 FAMILY OF SPINDLE POLE BODY (SBP) COMPONENT"/>
    <property type="match status" value="1"/>
</dbReference>
<dbReference type="RefSeq" id="XP_039140910.1">
    <property type="nucleotide sequence ID" value="XM_039284976.1"/>
</dbReference>
<dbReference type="AlphaFoldDB" id="A0AB40CLG3"/>
<evidence type="ECO:0000313" key="2">
    <source>
        <dbReference type="RefSeq" id="XP_039140910.1"/>
    </source>
</evidence>
<evidence type="ECO:0000313" key="1">
    <source>
        <dbReference type="Proteomes" id="UP001515500"/>
    </source>
</evidence>
<keyword evidence="1" id="KW-1185">Reference proteome</keyword>
<name>A0AB40CLG3_DIOCR</name>
<accession>A0AB40CLG3</accession>
<proteinExistence type="predicted"/>
<dbReference type="GeneID" id="120278071"/>
<dbReference type="PANTHER" id="PTHR48237">
    <property type="entry name" value="GAMMA-TUBULIN COMPLEX COMPONENT"/>
    <property type="match status" value="1"/>
</dbReference>
<organism evidence="1 2">
    <name type="scientific">Dioscorea cayennensis subsp. rotundata</name>
    <name type="common">White Guinea yam</name>
    <name type="synonym">Dioscorea rotundata</name>
    <dbReference type="NCBI Taxonomy" id="55577"/>
    <lineage>
        <taxon>Eukaryota</taxon>
        <taxon>Viridiplantae</taxon>
        <taxon>Streptophyta</taxon>
        <taxon>Embryophyta</taxon>
        <taxon>Tracheophyta</taxon>
        <taxon>Spermatophyta</taxon>
        <taxon>Magnoliopsida</taxon>
        <taxon>Liliopsida</taxon>
        <taxon>Dioscoreales</taxon>
        <taxon>Dioscoreaceae</taxon>
        <taxon>Dioscorea</taxon>
    </lineage>
</organism>
<dbReference type="Proteomes" id="UP001515500">
    <property type="component" value="Chromosome 2"/>
</dbReference>
<protein>
    <submittedName>
        <fullName evidence="2">Uncharacterized protein LOC120278071</fullName>
    </submittedName>
</protein>
<gene>
    <name evidence="2" type="primary">LOC120278071</name>
</gene>
<sequence length="141" mass="15574">MGMSEDLTCAGSAGLEDAQWLSSLSEPELDLLVCLKELVIKRAKHAGIKDLGERFDLRMLRVLGSILVEYLKERTQSMSELPNILTLLSHCGLANLDNKKIGSVACSEDNNLACATPRRKRMWEGLSDNQPSSSKKRKTAL</sequence>